<keyword evidence="2" id="KW-0808">Transferase</keyword>
<dbReference type="InterPro" id="IPR023606">
    <property type="entry name" value="CoA-Trfase_III_dom_1_sf"/>
</dbReference>
<dbReference type="InterPro" id="IPR013149">
    <property type="entry name" value="ADH-like_C"/>
</dbReference>
<evidence type="ECO:0000256" key="1">
    <source>
        <dbReference type="ARBA" id="ARBA00008383"/>
    </source>
</evidence>
<dbReference type="InterPro" id="IPR013154">
    <property type="entry name" value="ADH-like_N"/>
</dbReference>
<dbReference type="OrthoDB" id="5863171at2759"/>
<organism evidence="4 5">
    <name type="scientific">Exophiala mesophila</name>
    <name type="common">Black yeast-like fungus</name>
    <dbReference type="NCBI Taxonomy" id="212818"/>
    <lineage>
        <taxon>Eukaryota</taxon>
        <taxon>Fungi</taxon>
        <taxon>Dikarya</taxon>
        <taxon>Ascomycota</taxon>
        <taxon>Pezizomycotina</taxon>
        <taxon>Eurotiomycetes</taxon>
        <taxon>Chaetothyriomycetidae</taxon>
        <taxon>Chaetothyriales</taxon>
        <taxon>Herpotrichiellaceae</taxon>
        <taxon>Exophiala</taxon>
    </lineage>
</organism>
<dbReference type="Gene3D" id="3.40.50.720">
    <property type="entry name" value="NAD(P)-binding Rossmann-like Domain"/>
    <property type="match status" value="1"/>
</dbReference>
<dbReference type="SUPFAM" id="SSF51735">
    <property type="entry name" value="NAD(P)-binding Rossmann-fold domains"/>
    <property type="match status" value="1"/>
</dbReference>
<dbReference type="CDD" id="cd08240">
    <property type="entry name" value="6_hydroxyhexanoate_dh_like"/>
    <property type="match status" value="1"/>
</dbReference>
<evidence type="ECO:0000313" key="5">
    <source>
        <dbReference type="Proteomes" id="UP000288859"/>
    </source>
</evidence>
<evidence type="ECO:0000313" key="4">
    <source>
        <dbReference type="EMBL" id="RVX74845.1"/>
    </source>
</evidence>
<protein>
    <recommendedName>
        <fullName evidence="3">Enoyl reductase (ER) domain-containing protein</fullName>
    </recommendedName>
</protein>
<name>A0A438NGH9_EXOME</name>
<dbReference type="GO" id="GO:0016491">
    <property type="term" value="F:oxidoreductase activity"/>
    <property type="evidence" value="ECO:0007669"/>
    <property type="project" value="InterPro"/>
</dbReference>
<dbReference type="GO" id="GO:0047369">
    <property type="term" value="F:succinate-hydroxymethylglutarate CoA-transferase activity"/>
    <property type="evidence" value="ECO:0007669"/>
    <property type="project" value="TreeGrafter"/>
</dbReference>
<dbReference type="Proteomes" id="UP000288859">
    <property type="component" value="Unassembled WGS sequence"/>
</dbReference>
<dbReference type="AlphaFoldDB" id="A0A438NGH9"/>
<dbReference type="Gene3D" id="3.40.50.10540">
    <property type="entry name" value="Crotonobetainyl-coa:carnitine coa-transferase, domain 1"/>
    <property type="match status" value="1"/>
</dbReference>
<proteinExistence type="inferred from homology"/>
<dbReference type="SUPFAM" id="SSF50129">
    <property type="entry name" value="GroES-like"/>
    <property type="match status" value="1"/>
</dbReference>
<dbReference type="InterPro" id="IPR020843">
    <property type="entry name" value="ER"/>
</dbReference>
<dbReference type="VEuPathDB" id="FungiDB:PV10_00298"/>
<evidence type="ECO:0000259" key="3">
    <source>
        <dbReference type="SMART" id="SM00829"/>
    </source>
</evidence>
<dbReference type="InterPro" id="IPR050483">
    <property type="entry name" value="CoA-transferase_III_domain"/>
</dbReference>
<dbReference type="Gene3D" id="3.30.1540.10">
    <property type="entry name" value="formyl-coa transferase, domain 3"/>
    <property type="match status" value="1"/>
</dbReference>
<gene>
    <name evidence="4" type="ORF">B0A52_01122</name>
</gene>
<dbReference type="Pfam" id="PF00107">
    <property type="entry name" value="ADH_zinc_N"/>
    <property type="match status" value="1"/>
</dbReference>
<dbReference type="InterPro" id="IPR044855">
    <property type="entry name" value="CoA-Trfase_III_dom3_sf"/>
</dbReference>
<comment type="similarity">
    <text evidence="1">Belongs to the CoA-transferase III family.</text>
</comment>
<dbReference type="SMART" id="SM00829">
    <property type="entry name" value="PKS_ER"/>
    <property type="match status" value="1"/>
</dbReference>
<dbReference type="SUPFAM" id="SSF89796">
    <property type="entry name" value="CoA-transferase family III (CaiB/BaiF)"/>
    <property type="match status" value="1"/>
</dbReference>
<dbReference type="Pfam" id="PF08240">
    <property type="entry name" value="ADH_N"/>
    <property type="match status" value="1"/>
</dbReference>
<evidence type="ECO:0000256" key="2">
    <source>
        <dbReference type="ARBA" id="ARBA00022679"/>
    </source>
</evidence>
<dbReference type="PANTHER" id="PTHR48207">
    <property type="entry name" value="SUCCINATE--HYDROXYMETHYLGLUTARATE COA-TRANSFERASE"/>
    <property type="match status" value="1"/>
</dbReference>
<sequence>MKRVALRPALCQKSYLAQSSQTIFLRRIPPTLYNNSHIQRRYSSTVGSERANRGPLSGVRILDLSRVLAAPLCTQILGDYGADIIKVEDIERGDDTRYFRAQGEEFTWREEYGPMSNYFTAVNRNKRSICLDFKQQKGREICLRLVKEVDVVPGALRRLGLDYEVLSQVNPKIIQASVSGYGPTGPYAQRAGYDMIAGAEAGFLHLTGEKNGPPIRAGLGVTDMATGLMMHGAIIAALYSRKETGKGQQIDASLFETQVALLTNVAMTWLNMGQEAERWGAQHPSVVPYDAFKTKDLYFVCGAINDKQFKILCEKLGVNELLEDPRFRTNSLRVEHREALFPPLHEAFAAKTTAEWSEAFEGSGMPYAPINTMKEVFNHPQTAARGIVKDIEITAATSGRRSILDLHFWEGSYDLGYGKRLKMSDRGVKLPRAPGHEVLGIVEKAGPDAKDVEIGSRRIVYPWIGCGTCRRCLQGDDNLCPQSRPIGVATNGGFASHVIAPHPRFLVDPGNIDPAVACTFACSGITVLSAVRKVLPLEPEDPILLIGAGGLGLAAISTLRALGHERIISVDIAADKRDAALKAGATAVVDSSTEDAAAKIQEAAGAPIFGTIDFVSNTKTAALAFAVLGKGGKMVQVGVMGGELNLSLVGMIFKAPTVMGNYVGNPAHLREVVQLAQAGKLMPIPVTTIAPHEAFSGLERINRGEVTGRLVLKWE</sequence>
<dbReference type="InterPro" id="IPR011032">
    <property type="entry name" value="GroES-like_sf"/>
</dbReference>
<accession>A0A438NGH9</accession>
<dbReference type="PANTHER" id="PTHR48207:SF3">
    <property type="entry name" value="SUCCINATE--HYDROXYMETHYLGLUTARATE COA-TRANSFERASE"/>
    <property type="match status" value="1"/>
</dbReference>
<reference evidence="4 5" key="1">
    <citation type="submission" date="2017-03" db="EMBL/GenBank/DDBJ databases">
        <title>Genomes of endolithic fungi from Antarctica.</title>
        <authorList>
            <person name="Coleine C."/>
            <person name="Masonjones S."/>
            <person name="Stajich J.E."/>
        </authorList>
    </citation>
    <scope>NUCLEOTIDE SEQUENCE [LARGE SCALE GENOMIC DNA]</scope>
    <source>
        <strain evidence="4 5">CCFEE 6314</strain>
    </source>
</reference>
<dbReference type="EMBL" id="NAJM01000003">
    <property type="protein sequence ID" value="RVX74845.1"/>
    <property type="molecule type" value="Genomic_DNA"/>
</dbReference>
<dbReference type="Pfam" id="PF02515">
    <property type="entry name" value="CoA_transf_3"/>
    <property type="match status" value="1"/>
</dbReference>
<dbReference type="InterPro" id="IPR003673">
    <property type="entry name" value="CoA-Trfase_fam_III"/>
</dbReference>
<comment type="caution">
    <text evidence="4">The sequence shown here is derived from an EMBL/GenBank/DDBJ whole genome shotgun (WGS) entry which is preliminary data.</text>
</comment>
<dbReference type="Gene3D" id="3.90.180.10">
    <property type="entry name" value="Medium-chain alcohol dehydrogenases, catalytic domain"/>
    <property type="match status" value="1"/>
</dbReference>
<dbReference type="InterPro" id="IPR036291">
    <property type="entry name" value="NAD(P)-bd_dom_sf"/>
</dbReference>
<dbReference type="GO" id="GO:0005739">
    <property type="term" value="C:mitochondrion"/>
    <property type="evidence" value="ECO:0007669"/>
    <property type="project" value="TreeGrafter"/>
</dbReference>
<feature type="domain" description="Enoyl reductase (ER)" evidence="3">
    <location>
        <begin position="418"/>
        <end position="712"/>
    </location>
</feature>